<name>A0A8S5V158_9CAUD</name>
<evidence type="ECO:0008006" key="2">
    <source>
        <dbReference type="Google" id="ProtNLM"/>
    </source>
</evidence>
<sequence length="111" mass="12634">MQEQKVVTIKGKDYTVQFPNVGQYYQIEVNKQRLSGGYYNTLLQNPTVSASNALDAIDIEATLSVICPQLLRDLKVGSLSELGLQDFQELRKIYLEQIFPFLKEGYDLLKS</sequence>
<evidence type="ECO:0000313" key="1">
    <source>
        <dbReference type="EMBL" id="DAG00465.1"/>
    </source>
</evidence>
<protein>
    <recommendedName>
        <fullName evidence="2">Tail assembly chaperone protein</fullName>
    </recommendedName>
</protein>
<proteinExistence type="predicted"/>
<organism evidence="1">
    <name type="scientific">Siphoviridae sp. ct3r22</name>
    <dbReference type="NCBI Taxonomy" id="2825325"/>
    <lineage>
        <taxon>Viruses</taxon>
        <taxon>Duplodnaviria</taxon>
        <taxon>Heunggongvirae</taxon>
        <taxon>Uroviricota</taxon>
        <taxon>Caudoviricetes</taxon>
    </lineage>
</organism>
<reference evidence="1" key="1">
    <citation type="journal article" date="2021" name="Proc. Natl. Acad. Sci. U.S.A.">
        <title>A Catalog of Tens of Thousands of Viruses from Human Metagenomes Reveals Hidden Associations with Chronic Diseases.</title>
        <authorList>
            <person name="Tisza M.J."/>
            <person name="Buck C.B."/>
        </authorList>
    </citation>
    <scope>NUCLEOTIDE SEQUENCE</scope>
    <source>
        <strain evidence="1">Ct3r22</strain>
    </source>
</reference>
<dbReference type="EMBL" id="BK016180">
    <property type="protein sequence ID" value="DAG00465.1"/>
    <property type="molecule type" value="Genomic_DNA"/>
</dbReference>
<accession>A0A8S5V158</accession>